<dbReference type="Gene3D" id="3.90.1150.10">
    <property type="entry name" value="Aspartate Aminotransferase, domain 1"/>
    <property type="match status" value="1"/>
</dbReference>
<dbReference type="CDD" id="cd00614">
    <property type="entry name" value="CGS_like"/>
    <property type="match status" value="1"/>
</dbReference>
<comment type="catalytic activity">
    <reaction evidence="6">
        <text>O-phospho-L-homoserine + L-cysteine = L,L-cystathionine + phosphate</text>
        <dbReference type="Rhea" id="RHEA:80891"/>
        <dbReference type="ChEBI" id="CHEBI:35235"/>
        <dbReference type="ChEBI" id="CHEBI:43474"/>
        <dbReference type="ChEBI" id="CHEBI:57590"/>
        <dbReference type="ChEBI" id="CHEBI:58161"/>
        <dbReference type="EC" id="2.5.1.160"/>
    </reaction>
</comment>
<dbReference type="InterPro" id="IPR000277">
    <property type="entry name" value="Cys/Met-Metab_PyrdxlP-dep_enz"/>
</dbReference>
<proteinExistence type="inferred from homology"/>
<dbReference type="GO" id="GO:0003962">
    <property type="term" value="F:cystathionine gamma-synthase activity"/>
    <property type="evidence" value="ECO:0007669"/>
    <property type="project" value="InterPro"/>
</dbReference>
<dbReference type="GO" id="GO:0019346">
    <property type="term" value="P:transsulfuration"/>
    <property type="evidence" value="ECO:0007669"/>
    <property type="project" value="InterPro"/>
</dbReference>
<dbReference type="InterPro" id="IPR054542">
    <property type="entry name" value="Cys_met_metab_PP"/>
</dbReference>
<keyword evidence="10" id="KW-1185">Reference proteome</keyword>
<evidence type="ECO:0000256" key="5">
    <source>
        <dbReference type="ARBA" id="ARBA00093222"/>
    </source>
</evidence>
<evidence type="ECO:0000256" key="6">
    <source>
        <dbReference type="ARBA" id="ARBA00093261"/>
    </source>
</evidence>
<dbReference type="Gene3D" id="3.40.640.10">
    <property type="entry name" value="Type I PLP-dependent aspartate aminotransferase-like (Major domain)"/>
    <property type="match status" value="1"/>
</dbReference>
<feature type="compositionally biased region" description="Basic residues" evidence="8">
    <location>
        <begin position="232"/>
        <end position="241"/>
    </location>
</feature>
<dbReference type="InterPro" id="IPR015421">
    <property type="entry name" value="PyrdxlP-dep_Trfase_major"/>
</dbReference>
<feature type="region of interest" description="Disordered" evidence="8">
    <location>
        <begin position="291"/>
        <end position="312"/>
    </location>
</feature>
<feature type="compositionally biased region" description="Basic and acidic residues" evidence="8">
    <location>
        <begin position="415"/>
        <end position="424"/>
    </location>
</feature>
<dbReference type="SUPFAM" id="SSF53383">
    <property type="entry name" value="PLP-dependent transferases"/>
    <property type="match status" value="1"/>
</dbReference>
<feature type="region of interest" description="Disordered" evidence="8">
    <location>
        <begin position="206"/>
        <end position="252"/>
    </location>
</feature>
<sequence length="796" mass="84138">MCSQSCSSSSGSSRRRSAEEPAESLQTPDVCQRCSVRRKCSSGQPVAETTVSSFPRTEYEPRAESGVFRAGTGGGGTGGSAGKSSRGISTAFEPMAMVEEVIERLRCTKRKISATKARRRGKRGTSRRGRARRGYIWLGSEEAVRGDAWLARSGLVCAGGGAVPSETNPSSGAPLPVAPLLENAPPCAVRRVVGWKPELGAAGLQTGLSLATRDEGRGSRHESGAEDSRGGSSKKKKKKESRRGGGGGAGIMAAMSSTLRAGGPMGYGVAFDCRPDPAGTSSRASAQKPFCRASCGDDSAPGKSSTQSSKLNRSLACDSPPFILRFPPNFVRQLSIKARRNCGNIGVAQVVAASATDLPAVSSENVVAPASADLEKPLFEAGAALSSTAVVNGVNSSATRLSEKPRSCSTTSVHGGERNGRPKVSDALTTPIVQTSTYFFRNTAELISFQEGSHTSFEYGRYGNPTTFAAESKISELEGAETTLLSASGMCAATTMLLALVPAGGHIVTTTDCYRRTRQFIQTVLPKMGITTTVIDPSDIASLERALDQHTVSLFFSESPTNPYLRCIDIELVSKLCHSKGTLVCIDGTFATPVNQKALALGADIVLHSATKYLAGHNDVLAGSVSGSKECIAPIRALHHILGGVLDPNSAYLILRGMKTLELRVRQQNISALKLAQALEAHPKVLRVHYPGLESHPEHHIAKRQMSGFGGVISFEIAGGLDEASKFIDGLKIPYIAPSLGGCESLVEQPTIISYWDQTAAQRAKLGIKDNLVRFSCGIEDYEDIHNDMMQSLAAL</sequence>
<comment type="similarity">
    <text evidence="2">Belongs to the trans-sulfuration enzymes family.</text>
</comment>
<evidence type="ECO:0000256" key="4">
    <source>
        <dbReference type="ARBA" id="ARBA00060510"/>
    </source>
</evidence>
<protein>
    <recommendedName>
        <fullName evidence="7">plant cystathionine gamma-synthase</fullName>
        <ecNumber evidence="7">2.5.1.160</ecNumber>
    </recommendedName>
</protein>
<dbReference type="InterPro" id="IPR044639">
    <property type="entry name" value="CGS1/2"/>
</dbReference>
<dbReference type="GO" id="GO:0009507">
    <property type="term" value="C:chloroplast"/>
    <property type="evidence" value="ECO:0007669"/>
    <property type="project" value="TreeGrafter"/>
</dbReference>
<evidence type="ECO:0000256" key="1">
    <source>
        <dbReference type="ARBA" id="ARBA00001933"/>
    </source>
</evidence>
<gene>
    <name evidence="9" type="ORF">AXG93_3242s1040</name>
</gene>
<dbReference type="Proteomes" id="UP000077202">
    <property type="component" value="Unassembled WGS sequence"/>
</dbReference>
<dbReference type="FunFam" id="3.40.640.10:FF:000046">
    <property type="entry name" value="Cystathionine gamma-lyase"/>
    <property type="match status" value="1"/>
</dbReference>
<feature type="region of interest" description="Disordered" evidence="8">
    <location>
        <begin position="401"/>
        <end position="424"/>
    </location>
</feature>
<dbReference type="EMBL" id="LVLJ01000808">
    <property type="protein sequence ID" value="OAE32482.1"/>
    <property type="molecule type" value="Genomic_DNA"/>
</dbReference>
<evidence type="ECO:0000313" key="9">
    <source>
        <dbReference type="EMBL" id="OAE32482.1"/>
    </source>
</evidence>
<name>A0A176WJG3_MARPO</name>
<evidence type="ECO:0000256" key="7">
    <source>
        <dbReference type="ARBA" id="ARBA00093596"/>
    </source>
</evidence>
<evidence type="ECO:0000313" key="10">
    <source>
        <dbReference type="Proteomes" id="UP000077202"/>
    </source>
</evidence>
<evidence type="ECO:0000256" key="2">
    <source>
        <dbReference type="ARBA" id="ARBA00009077"/>
    </source>
</evidence>
<accession>A0A176WJG3</accession>
<evidence type="ECO:0000256" key="8">
    <source>
        <dbReference type="SAM" id="MobiDB-lite"/>
    </source>
</evidence>
<feature type="compositionally biased region" description="Low complexity" evidence="8">
    <location>
        <begin position="1"/>
        <end position="12"/>
    </location>
</feature>
<dbReference type="PANTHER" id="PTHR43379:SF1">
    <property type="entry name" value="CYSTATHIONINE GAMMA-SYNTHASE 1, CHLOROPLASTIC-RELATED"/>
    <property type="match status" value="1"/>
</dbReference>
<comment type="catalytic activity">
    <reaction evidence="5">
        <text>O-succinyl-L-homoserine + L-cysteine = L,L-cystathionine + succinate + H(+)</text>
        <dbReference type="Rhea" id="RHEA:20397"/>
        <dbReference type="ChEBI" id="CHEBI:15378"/>
        <dbReference type="ChEBI" id="CHEBI:30031"/>
        <dbReference type="ChEBI" id="CHEBI:35235"/>
        <dbReference type="ChEBI" id="CHEBI:57661"/>
        <dbReference type="ChEBI" id="CHEBI:58161"/>
    </reaction>
</comment>
<comment type="caution">
    <text evidence="9">The sequence shown here is derived from an EMBL/GenBank/DDBJ whole genome shotgun (WGS) entry which is preliminary data.</text>
</comment>
<dbReference type="InterPro" id="IPR015422">
    <property type="entry name" value="PyrdxlP-dep_Trfase_small"/>
</dbReference>
<keyword evidence="3" id="KW-0663">Pyridoxal phosphate</keyword>
<feature type="compositionally biased region" description="Polar residues" evidence="8">
    <location>
        <begin position="302"/>
        <end position="312"/>
    </location>
</feature>
<dbReference type="Pfam" id="PF01053">
    <property type="entry name" value="Cys_Met_Meta_PP"/>
    <property type="match status" value="1"/>
</dbReference>
<feature type="compositionally biased region" description="Polar residues" evidence="8">
    <location>
        <begin position="41"/>
        <end position="55"/>
    </location>
</feature>
<reference evidence="9" key="1">
    <citation type="submission" date="2016-03" db="EMBL/GenBank/DDBJ databases">
        <title>Mechanisms controlling the formation of the plant cell surface in tip-growing cells are functionally conserved among land plants.</title>
        <authorList>
            <person name="Honkanen S."/>
            <person name="Jones V.A."/>
            <person name="Morieri G."/>
            <person name="Champion C."/>
            <person name="Hetherington A.J."/>
            <person name="Kelly S."/>
            <person name="Saint-Marcoux D."/>
            <person name="Proust H."/>
            <person name="Prescott H."/>
            <person name="Dolan L."/>
        </authorList>
    </citation>
    <scope>NUCLEOTIDE SEQUENCE [LARGE SCALE GENOMIC DNA]</scope>
    <source>
        <tissue evidence="9">Whole gametophyte</tissue>
    </source>
</reference>
<organism evidence="9 10">
    <name type="scientific">Marchantia polymorpha subsp. ruderalis</name>
    <dbReference type="NCBI Taxonomy" id="1480154"/>
    <lineage>
        <taxon>Eukaryota</taxon>
        <taxon>Viridiplantae</taxon>
        <taxon>Streptophyta</taxon>
        <taxon>Embryophyta</taxon>
        <taxon>Marchantiophyta</taxon>
        <taxon>Marchantiopsida</taxon>
        <taxon>Marchantiidae</taxon>
        <taxon>Marchantiales</taxon>
        <taxon>Marchantiaceae</taxon>
        <taxon>Marchantia</taxon>
    </lineage>
</organism>
<dbReference type="AlphaFoldDB" id="A0A176WJG3"/>
<dbReference type="GO" id="GO:0030170">
    <property type="term" value="F:pyridoxal phosphate binding"/>
    <property type="evidence" value="ECO:0007669"/>
    <property type="project" value="InterPro"/>
</dbReference>
<dbReference type="GO" id="GO:0009086">
    <property type="term" value="P:methionine biosynthetic process"/>
    <property type="evidence" value="ECO:0007669"/>
    <property type="project" value="InterPro"/>
</dbReference>
<feature type="region of interest" description="Disordered" evidence="8">
    <location>
        <begin position="1"/>
        <end position="87"/>
    </location>
</feature>
<dbReference type="FunFam" id="3.90.1150.10:FF:000033">
    <property type="entry name" value="Cystathionine gamma-synthase"/>
    <property type="match status" value="1"/>
</dbReference>
<feature type="compositionally biased region" description="Gly residues" evidence="8">
    <location>
        <begin position="71"/>
        <end position="81"/>
    </location>
</feature>
<dbReference type="InterPro" id="IPR015424">
    <property type="entry name" value="PyrdxlP-dep_Trfase"/>
</dbReference>
<comment type="pathway">
    <text evidence="4">Amino-acid biosynthesis; L-methionine biosynthesis via de novo pathway; L-cystathionine from O-succinyl-L-homoserine: step 1/1.</text>
</comment>
<dbReference type="PROSITE" id="PS00868">
    <property type="entry name" value="CYS_MET_METAB_PP"/>
    <property type="match status" value="1"/>
</dbReference>
<comment type="cofactor">
    <cofactor evidence="1">
        <name>pyridoxal 5'-phosphate</name>
        <dbReference type="ChEBI" id="CHEBI:597326"/>
    </cofactor>
</comment>
<feature type="compositionally biased region" description="Basic and acidic residues" evidence="8">
    <location>
        <begin position="212"/>
        <end position="229"/>
    </location>
</feature>
<evidence type="ECO:0000256" key="3">
    <source>
        <dbReference type="ARBA" id="ARBA00022898"/>
    </source>
</evidence>
<dbReference type="EC" id="2.5.1.160" evidence="7"/>
<dbReference type="PANTHER" id="PTHR43379">
    <property type="entry name" value="CYSTATHIONINE GAMMA-SYNTHASE"/>
    <property type="match status" value="1"/>
</dbReference>